<sequence length="600" mass="67947">MREGPEDQTAGLASSLEAAGALIESLEEEVAGLRRDLDAATAALRVAQEQVGGRADAGREAEELRAEISDLKRRHSDEQLRMSNAHINEVANVRRALEEQRRADVEAAASETRVEALKEEFARERAALQDLHKAEIEALRTDSEIWEEELRTKYREQEERHEAELEAARREDRGRIEELENSRDEEIERRISEERAAHEERHEAALKALKSAAAGRELELQRDYQAVVETQQTEIESLRAELDSRKLQADEARKEERKEVKALAESREKELRRSQATRLAETREAAERRVEALRAQREADNRALRARHAEEISALRRDYEEKLAGEDERRRSETWALEERLHEAGLRLETERRVYGARMKELEASRLAEKAALEKDHELAVDHLRAEISAKEDRIEELEEALQETGETPEPPPDAAPEPSRAEPPPADHAQNGSGDPEGEPAGRTEEVDAERILAEERIEDLEARLARAEEEAKRNAEELDRATESLRLLSEPGRRLREGLALFNESEHARVVASISRSFGLPRVHADLDGGTTGKPTLTLLWGDVAWRRYVSDPSEGVPEPRVYLAGTGDDPEEVPRTERQPNARMDAQGRLTLGVQAR</sequence>
<dbReference type="RefSeq" id="WP_166175416.1">
    <property type="nucleotide sequence ID" value="NZ_CP045119.1"/>
</dbReference>
<proteinExistence type="predicted"/>
<evidence type="ECO:0000313" key="2">
    <source>
        <dbReference type="EMBL" id="QIN82762.1"/>
    </source>
</evidence>
<feature type="compositionally biased region" description="Basic and acidic residues" evidence="1">
    <location>
        <begin position="247"/>
        <end position="273"/>
    </location>
</feature>
<feature type="region of interest" description="Disordered" evidence="1">
    <location>
        <begin position="557"/>
        <end position="600"/>
    </location>
</feature>
<feature type="region of interest" description="Disordered" evidence="1">
    <location>
        <begin position="247"/>
        <end position="286"/>
    </location>
</feature>
<gene>
    <name evidence="2" type="ORF">GBA63_08960</name>
</gene>
<feature type="compositionally biased region" description="Pro residues" evidence="1">
    <location>
        <begin position="409"/>
        <end position="427"/>
    </location>
</feature>
<evidence type="ECO:0000313" key="3">
    <source>
        <dbReference type="Proteomes" id="UP000501452"/>
    </source>
</evidence>
<dbReference type="EMBL" id="CP045119">
    <property type="protein sequence ID" value="QIN82762.1"/>
    <property type="molecule type" value="Genomic_DNA"/>
</dbReference>
<dbReference type="Proteomes" id="UP000501452">
    <property type="component" value="Chromosome"/>
</dbReference>
<feature type="region of interest" description="Disordered" evidence="1">
    <location>
        <begin position="155"/>
        <end position="186"/>
    </location>
</feature>
<organism evidence="2 3">
    <name type="scientific">Rubrobacter tropicus</name>
    <dbReference type="NCBI Taxonomy" id="2653851"/>
    <lineage>
        <taxon>Bacteria</taxon>
        <taxon>Bacillati</taxon>
        <taxon>Actinomycetota</taxon>
        <taxon>Rubrobacteria</taxon>
        <taxon>Rubrobacterales</taxon>
        <taxon>Rubrobacteraceae</taxon>
        <taxon>Rubrobacter</taxon>
    </lineage>
</organism>
<keyword evidence="3" id="KW-1185">Reference proteome</keyword>
<evidence type="ECO:0000256" key="1">
    <source>
        <dbReference type="SAM" id="MobiDB-lite"/>
    </source>
</evidence>
<feature type="region of interest" description="Disordered" evidence="1">
    <location>
        <begin position="300"/>
        <end position="333"/>
    </location>
</feature>
<name>A0A6G8Q8J9_9ACTN</name>
<feature type="compositionally biased region" description="Basic and acidic residues" evidence="1">
    <location>
        <begin position="441"/>
        <end position="454"/>
    </location>
</feature>
<protein>
    <recommendedName>
        <fullName evidence="4">Trichohyalin</fullName>
    </recommendedName>
</protein>
<dbReference type="AlphaFoldDB" id="A0A6G8Q8J9"/>
<feature type="region of interest" description="Disordered" evidence="1">
    <location>
        <begin position="387"/>
        <end position="454"/>
    </location>
</feature>
<dbReference type="KEGG" id="rub:GBA63_08960"/>
<reference evidence="2 3" key="1">
    <citation type="submission" date="2019-10" db="EMBL/GenBank/DDBJ databases">
        <title>Rubrobacter sp nov SCSIO 52090 isolated from a deep-sea sediment in the South China Sea.</title>
        <authorList>
            <person name="Chen R.W."/>
        </authorList>
    </citation>
    <scope>NUCLEOTIDE SEQUENCE [LARGE SCALE GENOMIC DNA]</scope>
    <source>
        <strain evidence="2 3">SCSIO 52909</strain>
    </source>
</reference>
<accession>A0A6G8Q8J9</accession>
<evidence type="ECO:0008006" key="4">
    <source>
        <dbReference type="Google" id="ProtNLM"/>
    </source>
</evidence>